<feature type="transmembrane region" description="Helical" evidence="1">
    <location>
        <begin position="112"/>
        <end position="130"/>
    </location>
</feature>
<feature type="transmembrane region" description="Helical" evidence="1">
    <location>
        <begin position="159"/>
        <end position="180"/>
    </location>
</feature>
<feature type="transmembrane region" description="Helical" evidence="1">
    <location>
        <begin position="72"/>
        <end position="92"/>
    </location>
</feature>
<protein>
    <recommendedName>
        <fullName evidence="4">GAP family protein</fullName>
    </recommendedName>
</protein>
<reference evidence="2 3" key="1">
    <citation type="submission" date="2021-01" db="EMBL/GenBank/DDBJ databases">
        <title>Sequencing the genomes of 1000 actinobacteria strains.</title>
        <authorList>
            <person name="Klenk H.-P."/>
        </authorList>
    </citation>
    <scope>NUCLEOTIDE SEQUENCE [LARGE SCALE GENOMIC DNA]</scope>
    <source>
        <strain evidence="2 3">DSM 13057</strain>
    </source>
</reference>
<feature type="transmembrane region" description="Helical" evidence="1">
    <location>
        <begin position="36"/>
        <end position="60"/>
    </location>
</feature>
<evidence type="ECO:0000256" key="1">
    <source>
        <dbReference type="SAM" id="Phobius"/>
    </source>
</evidence>
<name>A0ABS2L6U3_9MICO</name>
<keyword evidence="3" id="KW-1185">Reference proteome</keyword>
<evidence type="ECO:0000313" key="3">
    <source>
        <dbReference type="Proteomes" id="UP000776164"/>
    </source>
</evidence>
<dbReference type="EMBL" id="JAFBBU010000001">
    <property type="protein sequence ID" value="MBM7472799.1"/>
    <property type="molecule type" value="Genomic_DNA"/>
</dbReference>
<dbReference type="Proteomes" id="UP000776164">
    <property type="component" value="Unassembled WGS sequence"/>
</dbReference>
<sequence>MAGVIGHILPLALAVALSSIPIIAVILILLSPTPPAVGIAFMIGFTAGVFLVVSVLSVGFRLIPQPTASNPPFWQGLVEILAGIVLTVYASISWYRASKSDMDPSLPKWMSALNHLNLFSAVGVGFALAFRPKNLLLSIAAGVEIGSAGLGVAESLIPLGIFTVVGVCTVAGPVVGYTLLGKKMEDTLNATREWVVRNNHSVTSVVLIMAGVVILGAGIARL</sequence>
<keyword evidence="1" id="KW-0812">Transmembrane</keyword>
<feature type="transmembrane region" description="Helical" evidence="1">
    <location>
        <begin position="201"/>
        <end position="220"/>
    </location>
</feature>
<organism evidence="2 3">
    <name type="scientific">Subtercola frigoramans</name>
    <dbReference type="NCBI Taxonomy" id="120298"/>
    <lineage>
        <taxon>Bacteria</taxon>
        <taxon>Bacillati</taxon>
        <taxon>Actinomycetota</taxon>
        <taxon>Actinomycetes</taxon>
        <taxon>Micrococcales</taxon>
        <taxon>Microbacteriaceae</taxon>
        <taxon>Subtercola</taxon>
    </lineage>
</organism>
<accession>A0ABS2L6U3</accession>
<evidence type="ECO:0008006" key="4">
    <source>
        <dbReference type="Google" id="ProtNLM"/>
    </source>
</evidence>
<feature type="transmembrane region" description="Helical" evidence="1">
    <location>
        <begin position="7"/>
        <end position="30"/>
    </location>
</feature>
<gene>
    <name evidence="2" type="ORF">JOE66_002433</name>
</gene>
<proteinExistence type="predicted"/>
<keyword evidence="1" id="KW-1133">Transmembrane helix</keyword>
<keyword evidence="1" id="KW-0472">Membrane</keyword>
<evidence type="ECO:0000313" key="2">
    <source>
        <dbReference type="EMBL" id="MBM7472799.1"/>
    </source>
</evidence>
<dbReference type="Pfam" id="PF11139">
    <property type="entry name" value="SfLAP"/>
    <property type="match status" value="1"/>
</dbReference>
<dbReference type="InterPro" id="IPR021315">
    <property type="entry name" value="Gap/Sap"/>
</dbReference>
<comment type="caution">
    <text evidence="2">The sequence shown here is derived from an EMBL/GenBank/DDBJ whole genome shotgun (WGS) entry which is preliminary data.</text>
</comment>
<dbReference type="RefSeq" id="WP_205109811.1">
    <property type="nucleotide sequence ID" value="NZ_BAAAHT010000015.1"/>
</dbReference>
<feature type="transmembrane region" description="Helical" evidence="1">
    <location>
        <begin position="135"/>
        <end position="153"/>
    </location>
</feature>